<feature type="signal peptide" evidence="2">
    <location>
        <begin position="1"/>
        <end position="29"/>
    </location>
</feature>
<proteinExistence type="predicted"/>
<reference evidence="3 4" key="1">
    <citation type="journal article" date="2021" name="Elife">
        <title>Chloroplast acquisition without the gene transfer in kleptoplastic sea slugs, Plakobranchus ocellatus.</title>
        <authorList>
            <person name="Maeda T."/>
            <person name="Takahashi S."/>
            <person name="Yoshida T."/>
            <person name="Shimamura S."/>
            <person name="Takaki Y."/>
            <person name="Nagai Y."/>
            <person name="Toyoda A."/>
            <person name="Suzuki Y."/>
            <person name="Arimoto A."/>
            <person name="Ishii H."/>
            <person name="Satoh N."/>
            <person name="Nishiyama T."/>
            <person name="Hasebe M."/>
            <person name="Maruyama T."/>
            <person name="Minagawa J."/>
            <person name="Obokata J."/>
            <person name="Shigenobu S."/>
        </authorList>
    </citation>
    <scope>NUCLEOTIDE SEQUENCE [LARGE SCALE GENOMIC DNA]</scope>
</reference>
<evidence type="ECO:0008006" key="5">
    <source>
        <dbReference type="Google" id="ProtNLM"/>
    </source>
</evidence>
<keyword evidence="2" id="KW-0732">Signal</keyword>
<dbReference type="EMBL" id="BLXT01000847">
    <property type="protein sequence ID" value="GFN80826.1"/>
    <property type="molecule type" value="Genomic_DNA"/>
</dbReference>
<evidence type="ECO:0000313" key="4">
    <source>
        <dbReference type="Proteomes" id="UP000735302"/>
    </source>
</evidence>
<gene>
    <name evidence="3" type="ORF">PoB_000733200</name>
</gene>
<dbReference type="Proteomes" id="UP000735302">
    <property type="component" value="Unassembled WGS sequence"/>
</dbReference>
<dbReference type="AlphaFoldDB" id="A0AAV3YF92"/>
<comment type="caution">
    <text evidence="3">The sequence shown here is derived from an EMBL/GenBank/DDBJ whole genome shotgun (WGS) entry which is preliminary data.</text>
</comment>
<name>A0AAV3YF92_9GAST</name>
<protein>
    <recommendedName>
        <fullName evidence="5">Secreted protein</fullName>
    </recommendedName>
</protein>
<keyword evidence="4" id="KW-1185">Reference proteome</keyword>
<feature type="chain" id="PRO_5043819881" description="Secreted protein" evidence="2">
    <location>
        <begin position="30"/>
        <end position="104"/>
    </location>
</feature>
<feature type="region of interest" description="Disordered" evidence="1">
    <location>
        <begin position="50"/>
        <end position="73"/>
    </location>
</feature>
<sequence length="104" mass="11288">MVALAWRWTGSKSCHCLLIFVKLHVATIATNGQMISVASLGFSVNEKTARPQQDDLRLSGPPSGRGAGGWARSTHDRRIHAVLRADSQATVPSTLRYSGTIHIH</sequence>
<accession>A0AAV3YF92</accession>
<organism evidence="3 4">
    <name type="scientific">Plakobranchus ocellatus</name>
    <dbReference type="NCBI Taxonomy" id="259542"/>
    <lineage>
        <taxon>Eukaryota</taxon>
        <taxon>Metazoa</taxon>
        <taxon>Spiralia</taxon>
        <taxon>Lophotrochozoa</taxon>
        <taxon>Mollusca</taxon>
        <taxon>Gastropoda</taxon>
        <taxon>Heterobranchia</taxon>
        <taxon>Euthyneura</taxon>
        <taxon>Panpulmonata</taxon>
        <taxon>Sacoglossa</taxon>
        <taxon>Placobranchoidea</taxon>
        <taxon>Plakobranchidae</taxon>
        <taxon>Plakobranchus</taxon>
    </lineage>
</organism>
<evidence type="ECO:0000256" key="2">
    <source>
        <dbReference type="SAM" id="SignalP"/>
    </source>
</evidence>
<evidence type="ECO:0000313" key="3">
    <source>
        <dbReference type="EMBL" id="GFN80826.1"/>
    </source>
</evidence>
<evidence type="ECO:0000256" key="1">
    <source>
        <dbReference type="SAM" id="MobiDB-lite"/>
    </source>
</evidence>